<sequence length="385" mass="42251">MNVIVPPGGGAVDAVTVLHTRIVTGTGGGPEKTIFNSPRYMRGTGYRELACYLRPPGDPGFEVLRRRASAKDCPLIEVDDASAFSPASLRRLAAVCRENDVRIWHGHDYKTNLFGVLLKPLLGFKLVTTVHGWVKHTSKTPLYYAIDRWTLPRHDQVIVVSSDLYERCRAGGVPEDRLHLIENAIDTEDFRRTGPAVLASERGHLPPGRLLVGAVGRLSPEKGFDLLIRAVAQLIGEGLDLELWIAGEGEEKAALEAQAAATGHGDRIRLLGFRADTVGLFECFDLFCLSSLREGLPNVVLEAMAMEVPVLATRCGGIDSFARDGTDMLTVDAGSAEALAGGLRRLAGDPETRRRLARAARRRIESEFGFRRRMDRMAEVYGLLW</sequence>
<dbReference type="InterPro" id="IPR028098">
    <property type="entry name" value="Glyco_trans_4-like_N"/>
</dbReference>
<accession>A0ABX7B077</accession>
<evidence type="ECO:0000259" key="1">
    <source>
        <dbReference type="Pfam" id="PF00534"/>
    </source>
</evidence>
<reference evidence="3" key="1">
    <citation type="submission" date="2021-02" db="EMBL/GenBank/DDBJ databases">
        <title>Skermanella TT6 skin isolate.</title>
        <authorList>
            <person name="Lee K."/>
            <person name="Ganzorig M."/>
        </authorList>
    </citation>
    <scope>NUCLEOTIDE SEQUENCE</scope>
    <source>
        <strain evidence="3">TT6</strain>
    </source>
</reference>
<dbReference type="RefSeq" id="WP_201071470.1">
    <property type="nucleotide sequence ID" value="NZ_CP067420.1"/>
</dbReference>
<dbReference type="InterPro" id="IPR001296">
    <property type="entry name" value="Glyco_trans_1"/>
</dbReference>
<dbReference type="Pfam" id="PF13439">
    <property type="entry name" value="Glyco_transf_4"/>
    <property type="match status" value="1"/>
</dbReference>
<dbReference type="SUPFAM" id="SSF53756">
    <property type="entry name" value="UDP-Glycosyltransferase/glycogen phosphorylase"/>
    <property type="match status" value="1"/>
</dbReference>
<dbReference type="PANTHER" id="PTHR12526:SF636">
    <property type="entry name" value="BLL3647 PROTEIN"/>
    <property type="match status" value="1"/>
</dbReference>
<dbReference type="Gene3D" id="3.40.50.2000">
    <property type="entry name" value="Glycogen Phosphorylase B"/>
    <property type="match status" value="2"/>
</dbReference>
<organism evidence="3 4">
    <name type="scientific">Skermanella cutis</name>
    <dbReference type="NCBI Taxonomy" id="2775420"/>
    <lineage>
        <taxon>Bacteria</taxon>
        <taxon>Pseudomonadati</taxon>
        <taxon>Pseudomonadota</taxon>
        <taxon>Alphaproteobacteria</taxon>
        <taxon>Rhodospirillales</taxon>
        <taxon>Azospirillaceae</taxon>
        <taxon>Skermanella</taxon>
    </lineage>
</organism>
<dbReference type="CDD" id="cd03801">
    <property type="entry name" value="GT4_PimA-like"/>
    <property type="match status" value="1"/>
</dbReference>
<name>A0ABX7B077_9PROT</name>
<evidence type="ECO:0000313" key="3">
    <source>
        <dbReference type="EMBL" id="QQP87747.1"/>
    </source>
</evidence>
<evidence type="ECO:0000313" key="4">
    <source>
        <dbReference type="Proteomes" id="UP000595197"/>
    </source>
</evidence>
<proteinExistence type="predicted"/>
<feature type="domain" description="Glycosyl transferase family 1" evidence="1">
    <location>
        <begin position="206"/>
        <end position="363"/>
    </location>
</feature>
<dbReference type="Proteomes" id="UP000595197">
    <property type="component" value="Chromosome"/>
</dbReference>
<protein>
    <submittedName>
        <fullName evidence="3">Glycosyltransferase family 4 protein</fullName>
    </submittedName>
</protein>
<dbReference type="EMBL" id="CP067420">
    <property type="protein sequence ID" value="QQP87747.1"/>
    <property type="molecule type" value="Genomic_DNA"/>
</dbReference>
<gene>
    <name evidence="3" type="ORF">IGS68_16815</name>
</gene>
<evidence type="ECO:0000259" key="2">
    <source>
        <dbReference type="Pfam" id="PF13439"/>
    </source>
</evidence>
<keyword evidence="4" id="KW-1185">Reference proteome</keyword>
<feature type="domain" description="Glycosyltransferase subfamily 4-like N-terminal" evidence="2">
    <location>
        <begin position="28"/>
        <end position="188"/>
    </location>
</feature>
<dbReference type="PANTHER" id="PTHR12526">
    <property type="entry name" value="GLYCOSYLTRANSFERASE"/>
    <property type="match status" value="1"/>
</dbReference>
<dbReference type="Pfam" id="PF00534">
    <property type="entry name" value="Glycos_transf_1"/>
    <property type="match status" value="1"/>
</dbReference>